<name>A0A517SQA2_9BACT</name>
<sequence length="412" mass="45606">MSQTQSDIVVIGAGAIGLTTAYELSKRGHRVTLLERDALQTSTDEQVSGYRSASSWAASGILPPANLTGSTDPLDRLRGLSHQLYPALARELAQRTRIDCQLERCGGWYLSESVGETAAMAGMVAYWDELGIECQQRELQDLQQSEPALQAWCQRVSGGASQKPPHRRAWWVPDEYAIRTPRLLRALLAACQQLGVTVIDHCQIDEINLHEIRLRYRHSSADHSTGQMEADKLIVCAGALTGQIDQRLQLQRSLIPIRGQILLYQMPQRGLQSVINIGHRYLVPRRDGKVLVGSMEEEVGFQHGTTPRELDSLRRFATDLCPALKEAEELMAWSGLRPMTFDGFPMIGKLPDHDAVFVAAGHFRSGVHLAPATATCLVDLIEGKVPAVDLEPFSVGKQQYRDPARARATPFN</sequence>
<dbReference type="OrthoDB" id="9794226at2"/>
<evidence type="ECO:0000313" key="3">
    <source>
        <dbReference type="EMBL" id="QDT58305.1"/>
    </source>
</evidence>
<dbReference type="PANTHER" id="PTHR13847:SF289">
    <property type="entry name" value="GLYCINE OXIDASE"/>
    <property type="match status" value="1"/>
</dbReference>
<dbReference type="SUPFAM" id="SSF51905">
    <property type="entry name" value="FAD/NAD(P)-binding domain"/>
    <property type="match status" value="1"/>
</dbReference>
<dbReference type="SUPFAM" id="SSF54373">
    <property type="entry name" value="FAD-linked reductases, C-terminal domain"/>
    <property type="match status" value="1"/>
</dbReference>
<dbReference type="AlphaFoldDB" id="A0A517SQA2"/>
<gene>
    <name evidence="3" type="primary">hcnC</name>
    <name evidence="3" type="ORF">SV7mr_07950</name>
</gene>
<dbReference type="EC" id="1.4.99.5" evidence="3"/>
<feature type="domain" description="FAD dependent oxidoreductase" evidence="2">
    <location>
        <begin position="7"/>
        <end position="380"/>
    </location>
</feature>
<reference evidence="3 4" key="1">
    <citation type="submission" date="2019-02" db="EMBL/GenBank/DDBJ databases">
        <title>Deep-cultivation of Planctomycetes and their phenomic and genomic characterization uncovers novel biology.</title>
        <authorList>
            <person name="Wiegand S."/>
            <person name="Jogler M."/>
            <person name="Boedeker C."/>
            <person name="Pinto D."/>
            <person name="Vollmers J."/>
            <person name="Rivas-Marin E."/>
            <person name="Kohn T."/>
            <person name="Peeters S.H."/>
            <person name="Heuer A."/>
            <person name="Rast P."/>
            <person name="Oberbeckmann S."/>
            <person name="Bunk B."/>
            <person name="Jeske O."/>
            <person name="Meyerdierks A."/>
            <person name="Storesund J.E."/>
            <person name="Kallscheuer N."/>
            <person name="Luecker S."/>
            <person name="Lage O.M."/>
            <person name="Pohl T."/>
            <person name="Merkel B.J."/>
            <person name="Hornburger P."/>
            <person name="Mueller R.-W."/>
            <person name="Bruemmer F."/>
            <person name="Labrenz M."/>
            <person name="Spormann A.M."/>
            <person name="Op den Camp H."/>
            <person name="Overmann J."/>
            <person name="Amann R."/>
            <person name="Jetten M.S.M."/>
            <person name="Mascher T."/>
            <person name="Medema M.H."/>
            <person name="Devos D.P."/>
            <person name="Kaster A.-K."/>
            <person name="Ovreas L."/>
            <person name="Rohde M."/>
            <person name="Galperin M.Y."/>
            <person name="Jogler C."/>
        </authorList>
    </citation>
    <scope>NUCLEOTIDE SEQUENCE [LARGE SCALE GENOMIC DNA]</scope>
    <source>
        <strain evidence="3 4">SV_7m_r</strain>
    </source>
</reference>
<proteinExistence type="predicted"/>
<keyword evidence="4" id="KW-1185">Reference proteome</keyword>
<dbReference type="GO" id="GO:0005737">
    <property type="term" value="C:cytoplasm"/>
    <property type="evidence" value="ECO:0007669"/>
    <property type="project" value="TreeGrafter"/>
</dbReference>
<evidence type="ECO:0000256" key="1">
    <source>
        <dbReference type="ARBA" id="ARBA00023002"/>
    </source>
</evidence>
<protein>
    <submittedName>
        <fullName evidence="3">Hydrogen cyanide synthase subunit HcnC</fullName>
        <ecNumber evidence="3">1.4.99.5</ecNumber>
    </submittedName>
</protein>
<dbReference type="RefSeq" id="WP_145269374.1">
    <property type="nucleotide sequence ID" value="NZ_CP036272.1"/>
</dbReference>
<evidence type="ECO:0000259" key="2">
    <source>
        <dbReference type="Pfam" id="PF01266"/>
    </source>
</evidence>
<dbReference type="Gene3D" id="3.50.50.60">
    <property type="entry name" value="FAD/NAD(P)-binding domain"/>
    <property type="match status" value="1"/>
</dbReference>
<dbReference type="Pfam" id="PF01266">
    <property type="entry name" value="DAO"/>
    <property type="match status" value="1"/>
</dbReference>
<keyword evidence="1 3" id="KW-0560">Oxidoreductase</keyword>
<accession>A0A517SQA2</accession>
<dbReference type="InterPro" id="IPR006076">
    <property type="entry name" value="FAD-dep_OxRdtase"/>
</dbReference>
<dbReference type="InterPro" id="IPR036188">
    <property type="entry name" value="FAD/NAD-bd_sf"/>
</dbReference>
<dbReference type="Gene3D" id="3.30.9.10">
    <property type="entry name" value="D-Amino Acid Oxidase, subunit A, domain 2"/>
    <property type="match status" value="1"/>
</dbReference>
<dbReference type="GO" id="GO:0050622">
    <property type="term" value="F:glycine dehydrogenase (cyanide-forming) activity"/>
    <property type="evidence" value="ECO:0007669"/>
    <property type="project" value="UniProtKB-EC"/>
</dbReference>
<dbReference type="PANTHER" id="PTHR13847">
    <property type="entry name" value="SARCOSINE DEHYDROGENASE-RELATED"/>
    <property type="match status" value="1"/>
</dbReference>
<organism evidence="3 4">
    <name type="scientific">Stieleria bergensis</name>
    <dbReference type="NCBI Taxonomy" id="2528025"/>
    <lineage>
        <taxon>Bacteria</taxon>
        <taxon>Pseudomonadati</taxon>
        <taxon>Planctomycetota</taxon>
        <taxon>Planctomycetia</taxon>
        <taxon>Pirellulales</taxon>
        <taxon>Pirellulaceae</taxon>
        <taxon>Stieleria</taxon>
    </lineage>
</organism>
<dbReference type="EMBL" id="CP036272">
    <property type="protein sequence ID" value="QDT58305.1"/>
    <property type="molecule type" value="Genomic_DNA"/>
</dbReference>
<evidence type="ECO:0000313" key="4">
    <source>
        <dbReference type="Proteomes" id="UP000315003"/>
    </source>
</evidence>
<dbReference type="Proteomes" id="UP000315003">
    <property type="component" value="Chromosome"/>
</dbReference>